<evidence type="ECO:0000259" key="3">
    <source>
        <dbReference type="Pfam" id="PF02357"/>
    </source>
</evidence>
<keyword evidence="1" id="KW-0804">Transcription</keyword>
<feature type="domain" description="NusG-like N-terminal" evidence="3">
    <location>
        <begin position="28"/>
        <end position="91"/>
    </location>
</feature>
<dbReference type="SUPFAM" id="SSF82679">
    <property type="entry name" value="N-utilization substance G protein NusG, N-terminal domain"/>
    <property type="match status" value="1"/>
</dbReference>
<protein>
    <submittedName>
        <fullName evidence="4">Transcription termination/antitermination NusG family protein</fullName>
    </submittedName>
</protein>
<dbReference type="AlphaFoldDB" id="A0AAU7CQA1"/>
<proteinExistence type="predicted"/>
<dbReference type="RefSeq" id="WP_406700170.1">
    <property type="nucleotide sequence ID" value="NZ_CP155447.1"/>
</dbReference>
<dbReference type="InterPro" id="IPR006645">
    <property type="entry name" value="NGN-like_dom"/>
</dbReference>
<dbReference type="Pfam" id="PF02357">
    <property type="entry name" value="NusG"/>
    <property type="match status" value="1"/>
</dbReference>
<evidence type="ECO:0000256" key="1">
    <source>
        <dbReference type="ARBA" id="ARBA00023163"/>
    </source>
</evidence>
<name>A0AAU7CQA1_9BACT</name>
<reference evidence="4" key="1">
    <citation type="submission" date="2024-05" db="EMBL/GenBank/DDBJ databases">
        <title>Planctomycetes of the genus Singulisphaera possess chitinolytic capabilities.</title>
        <authorList>
            <person name="Ivanova A."/>
        </authorList>
    </citation>
    <scope>NUCLEOTIDE SEQUENCE</scope>
    <source>
        <strain evidence="4">Ch08T</strain>
    </source>
</reference>
<dbReference type="GO" id="GO:0006354">
    <property type="term" value="P:DNA-templated transcription elongation"/>
    <property type="evidence" value="ECO:0007669"/>
    <property type="project" value="InterPro"/>
</dbReference>
<organism evidence="4">
    <name type="scientific">Singulisphaera sp. Ch08</name>
    <dbReference type="NCBI Taxonomy" id="3120278"/>
    <lineage>
        <taxon>Bacteria</taxon>
        <taxon>Pseudomonadati</taxon>
        <taxon>Planctomycetota</taxon>
        <taxon>Planctomycetia</taxon>
        <taxon>Isosphaerales</taxon>
        <taxon>Isosphaeraceae</taxon>
        <taxon>Singulisphaera</taxon>
    </lineage>
</organism>
<accession>A0AAU7CQA1</accession>
<gene>
    <name evidence="4" type="ORF">V5E97_15195</name>
</gene>
<dbReference type="EMBL" id="CP155447">
    <property type="protein sequence ID" value="XBH07331.1"/>
    <property type="molecule type" value="Genomic_DNA"/>
</dbReference>
<dbReference type="InterPro" id="IPR036735">
    <property type="entry name" value="NGN_dom_sf"/>
</dbReference>
<feature type="region of interest" description="Disordered" evidence="2">
    <location>
        <begin position="243"/>
        <end position="264"/>
    </location>
</feature>
<dbReference type="Gene3D" id="3.30.70.940">
    <property type="entry name" value="NusG, N-terminal domain"/>
    <property type="match status" value="1"/>
</dbReference>
<evidence type="ECO:0000313" key="4">
    <source>
        <dbReference type="EMBL" id="XBH07331.1"/>
    </source>
</evidence>
<evidence type="ECO:0000256" key="2">
    <source>
        <dbReference type="SAM" id="MobiDB-lite"/>
    </source>
</evidence>
<sequence>MPILPAEPDMYPATLWDHDGPASDPDRQWWCLHTKPRQDKLVARILRKRRIAYYFPQVEQVSRTPGGRKLRSILPLFGGYVFLHGDMYERAEALHGSHVANVLEVTDQATLQLELFQVHQMLSSGLPITPEPTHVVGTIVQVVVGPLKGIVGTVVRRGKRDAFVAHVQFLRRGVMVELQDWQVEPVPHASIGCEQRGSHVIRGPPARPMMKVGSAMVLAILVRIYLYERTRIFSFKEFGGRPRPGRDPLGGGEGTFQVGRRGASVPAPSVVPRWMVQWVGQRPRPTAGGGSRHDPCPDLCGGLLAGLSGPV</sequence>